<reference evidence="2 3" key="1">
    <citation type="submission" date="2020-04" db="EMBL/GenBank/DDBJ databases">
        <title>Genomic insights into acetone-butanol-ethanol (ABE) fermentation by sequencing solventogenic clostridia strains.</title>
        <authorList>
            <person name="Brown S."/>
        </authorList>
    </citation>
    <scope>NUCLEOTIDE SEQUENCE [LARGE SCALE GENOMIC DNA]</scope>
    <source>
        <strain evidence="2 3">DJ011</strain>
    </source>
</reference>
<dbReference type="RefSeq" id="WP_173680162.1">
    <property type="nucleotide sequence ID" value="NZ_JAAZWO010000008.1"/>
</dbReference>
<sequence>MNFYINNAYNNKSYSSSITSENQHKDKDTDKLKKKKQIISEKQGKYYCTYVVDEKGQKVLLNKVPISQMEKQKVLENSTDSGKTKSCHYNANKNHSTAFQYKREMHMEATHRKNLQEVMNILKGNVGIATTSKKLFGY</sequence>
<accession>A0A923J045</accession>
<name>A0A923J045_CLOTT</name>
<evidence type="ECO:0000256" key="1">
    <source>
        <dbReference type="SAM" id="MobiDB-lite"/>
    </source>
</evidence>
<comment type="caution">
    <text evidence="2">The sequence shown here is derived from an EMBL/GenBank/DDBJ whole genome shotgun (WGS) entry which is preliminary data.</text>
</comment>
<keyword evidence="3" id="KW-1185">Reference proteome</keyword>
<dbReference type="AlphaFoldDB" id="A0A923J045"/>
<dbReference type="EMBL" id="JAAZWO010000008">
    <property type="protein sequence ID" value="MBC2397946.1"/>
    <property type="molecule type" value="Genomic_DNA"/>
</dbReference>
<proteinExistence type="predicted"/>
<dbReference type="Proteomes" id="UP000563151">
    <property type="component" value="Unassembled WGS sequence"/>
</dbReference>
<organism evidence="2 3">
    <name type="scientific">Clostridium tetanomorphum</name>
    <dbReference type="NCBI Taxonomy" id="1553"/>
    <lineage>
        <taxon>Bacteria</taxon>
        <taxon>Bacillati</taxon>
        <taxon>Bacillota</taxon>
        <taxon>Clostridia</taxon>
        <taxon>Eubacteriales</taxon>
        <taxon>Clostridiaceae</taxon>
        <taxon>Clostridium</taxon>
    </lineage>
</organism>
<feature type="compositionally biased region" description="Basic and acidic residues" evidence="1">
    <location>
        <begin position="22"/>
        <end position="31"/>
    </location>
</feature>
<protein>
    <submittedName>
        <fullName evidence="2">Uncharacterized protein</fullName>
    </submittedName>
</protein>
<evidence type="ECO:0000313" key="2">
    <source>
        <dbReference type="EMBL" id="MBC2397946.1"/>
    </source>
</evidence>
<gene>
    <name evidence="2" type="ORF">HGG79_09180</name>
</gene>
<evidence type="ECO:0000313" key="3">
    <source>
        <dbReference type="Proteomes" id="UP000563151"/>
    </source>
</evidence>
<feature type="region of interest" description="Disordered" evidence="1">
    <location>
        <begin position="14"/>
        <end position="35"/>
    </location>
</feature>